<dbReference type="EMBL" id="CP022310">
    <property type="protein sequence ID" value="QDI73312.1"/>
    <property type="molecule type" value="Genomic_DNA"/>
</dbReference>
<accession>A0A514K2F5</accession>
<evidence type="ECO:0000313" key="2">
    <source>
        <dbReference type="Proteomes" id="UP000316215"/>
    </source>
</evidence>
<dbReference type="AlphaFoldDB" id="A0A514K2F5"/>
<evidence type="ECO:0000313" key="1">
    <source>
        <dbReference type="EMBL" id="QDI73312.1"/>
    </source>
</evidence>
<protein>
    <submittedName>
        <fullName evidence="1">Uncharacterized protein</fullName>
    </submittedName>
</protein>
<dbReference type="InterPro" id="IPR021443">
    <property type="entry name" value="DUF3093"/>
</dbReference>
<dbReference type="Pfam" id="PF11292">
    <property type="entry name" value="DUF3093"/>
    <property type="match status" value="1"/>
</dbReference>
<proteinExistence type="predicted"/>
<organism evidence="1 2">
    <name type="scientific">Streptomyces calvus</name>
    <dbReference type="NCBI Taxonomy" id="67282"/>
    <lineage>
        <taxon>Bacteria</taxon>
        <taxon>Bacillati</taxon>
        <taxon>Actinomycetota</taxon>
        <taxon>Actinomycetes</taxon>
        <taxon>Kitasatosporales</taxon>
        <taxon>Streptomycetaceae</taxon>
        <taxon>Streptomyces</taxon>
    </lineage>
</organism>
<dbReference type="RefSeq" id="WP_142232566.1">
    <property type="nucleotide sequence ID" value="NZ_CP022310.1"/>
</dbReference>
<dbReference type="KEGG" id="sast:CD934_17895"/>
<keyword evidence="2" id="KW-1185">Reference proteome</keyword>
<sequence>MSYVEKTPKTWSAVCIAVYLAGIVYMGVDTIPDEIGLWLGLCGLFLLLLLPCLAVPLSKFVYHRIRMDADTLRVGRERIPLTAIDPVSVQTASQQPLPTAAEQYAASLNAVDAPLPGLRAGDRGEPRLVGGGWSVPMGMDSVVIRTRQGEQLRIATRDRVAFLTALAQGTASPDRTTLK</sequence>
<reference evidence="1 2" key="1">
    <citation type="submission" date="2017-07" db="EMBL/GenBank/DDBJ databases">
        <title>The Complete Genome of Streptomyces asterosporus-ZSY.</title>
        <authorList>
            <person name="Zhang S."/>
        </authorList>
    </citation>
    <scope>NUCLEOTIDE SEQUENCE [LARGE SCALE GENOMIC DNA]</scope>
    <source>
        <strain evidence="1 2">DSM 41452</strain>
    </source>
</reference>
<accession>A0A7W3M1P5</accession>
<dbReference type="Proteomes" id="UP000316215">
    <property type="component" value="Chromosome"/>
</dbReference>
<name>A0A514K2F5_9ACTN</name>
<gene>
    <name evidence="1" type="ORF">CD934_17895</name>
</gene>